<evidence type="ECO:0000256" key="1">
    <source>
        <dbReference type="ARBA" id="ARBA00022737"/>
    </source>
</evidence>
<feature type="repeat" description="ANK" evidence="3">
    <location>
        <begin position="28"/>
        <end position="61"/>
    </location>
</feature>
<sequence>MCQYSPLGQALRNRHLRHGARVGAQNGKGETILRQASNGGYDLESVQMLLGYGANTGLEDSRRRTALEIARESGQEEIVQLLLEHDAETIH</sequence>
<keyword evidence="2 3" id="KW-0040">ANK repeat</keyword>
<evidence type="ECO:0000313" key="5">
    <source>
        <dbReference type="Proteomes" id="UP001203297"/>
    </source>
</evidence>
<dbReference type="Pfam" id="PF12796">
    <property type="entry name" value="Ank_2"/>
    <property type="match status" value="1"/>
</dbReference>
<organism evidence="4 5">
    <name type="scientific">Multifurca ochricompacta</name>
    <dbReference type="NCBI Taxonomy" id="376703"/>
    <lineage>
        <taxon>Eukaryota</taxon>
        <taxon>Fungi</taxon>
        <taxon>Dikarya</taxon>
        <taxon>Basidiomycota</taxon>
        <taxon>Agaricomycotina</taxon>
        <taxon>Agaricomycetes</taxon>
        <taxon>Russulales</taxon>
        <taxon>Russulaceae</taxon>
        <taxon>Multifurca</taxon>
    </lineage>
</organism>
<dbReference type="EMBL" id="WTXG01000224">
    <property type="protein sequence ID" value="KAI0290414.1"/>
    <property type="molecule type" value="Genomic_DNA"/>
</dbReference>
<dbReference type="AlphaFoldDB" id="A0AAD4QIX0"/>
<proteinExistence type="predicted"/>
<evidence type="ECO:0000313" key="4">
    <source>
        <dbReference type="EMBL" id="KAI0290414.1"/>
    </source>
</evidence>
<dbReference type="PROSITE" id="PS50297">
    <property type="entry name" value="ANK_REP_REGION"/>
    <property type="match status" value="1"/>
</dbReference>
<dbReference type="SUPFAM" id="SSF48403">
    <property type="entry name" value="Ankyrin repeat"/>
    <property type="match status" value="1"/>
</dbReference>
<dbReference type="Gene3D" id="1.25.40.20">
    <property type="entry name" value="Ankyrin repeat-containing domain"/>
    <property type="match status" value="1"/>
</dbReference>
<dbReference type="InterPro" id="IPR050889">
    <property type="entry name" value="Dendritic_Spine_Reg/Scaffold"/>
</dbReference>
<protein>
    <submittedName>
        <fullName evidence="4">Uncharacterized protein</fullName>
    </submittedName>
</protein>
<reference evidence="4" key="1">
    <citation type="journal article" date="2022" name="New Phytol.">
        <title>Evolutionary transition to the ectomycorrhizal habit in the genomes of a hyperdiverse lineage of mushroom-forming fungi.</title>
        <authorList>
            <person name="Looney B."/>
            <person name="Miyauchi S."/>
            <person name="Morin E."/>
            <person name="Drula E."/>
            <person name="Courty P.E."/>
            <person name="Kohler A."/>
            <person name="Kuo A."/>
            <person name="LaButti K."/>
            <person name="Pangilinan J."/>
            <person name="Lipzen A."/>
            <person name="Riley R."/>
            <person name="Andreopoulos W."/>
            <person name="He G."/>
            <person name="Johnson J."/>
            <person name="Nolan M."/>
            <person name="Tritt A."/>
            <person name="Barry K.W."/>
            <person name="Grigoriev I.V."/>
            <person name="Nagy L.G."/>
            <person name="Hibbett D."/>
            <person name="Henrissat B."/>
            <person name="Matheny P.B."/>
            <person name="Labbe J."/>
            <person name="Martin F.M."/>
        </authorList>
    </citation>
    <scope>NUCLEOTIDE SEQUENCE</scope>
    <source>
        <strain evidence="4">BPL690</strain>
    </source>
</reference>
<feature type="repeat" description="ANK" evidence="3">
    <location>
        <begin position="62"/>
        <end position="91"/>
    </location>
</feature>
<dbReference type="PANTHER" id="PTHR24166">
    <property type="entry name" value="ROLLING PEBBLES, ISOFORM B"/>
    <property type="match status" value="1"/>
</dbReference>
<evidence type="ECO:0000256" key="3">
    <source>
        <dbReference type="PROSITE-ProRule" id="PRU00023"/>
    </source>
</evidence>
<dbReference type="InterPro" id="IPR002110">
    <property type="entry name" value="Ankyrin_rpt"/>
</dbReference>
<evidence type="ECO:0000256" key="2">
    <source>
        <dbReference type="ARBA" id="ARBA00023043"/>
    </source>
</evidence>
<name>A0AAD4QIX0_9AGAM</name>
<gene>
    <name evidence="4" type="ORF">B0F90DRAFT_1786179</name>
</gene>
<comment type="caution">
    <text evidence="4">The sequence shown here is derived from an EMBL/GenBank/DDBJ whole genome shotgun (WGS) entry which is preliminary data.</text>
</comment>
<dbReference type="InterPro" id="IPR036770">
    <property type="entry name" value="Ankyrin_rpt-contain_sf"/>
</dbReference>
<dbReference type="PANTHER" id="PTHR24166:SF48">
    <property type="entry name" value="PROTEIN VAPYRIN"/>
    <property type="match status" value="1"/>
</dbReference>
<keyword evidence="1" id="KW-0677">Repeat</keyword>
<keyword evidence="5" id="KW-1185">Reference proteome</keyword>
<dbReference type="Proteomes" id="UP001203297">
    <property type="component" value="Unassembled WGS sequence"/>
</dbReference>
<dbReference type="PROSITE" id="PS50088">
    <property type="entry name" value="ANK_REPEAT"/>
    <property type="match status" value="2"/>
</dbReference>
<accession>A0AAD4QIX0</accession>